<comment type="caution">
    <text evidence="1">The sequence shown here is derived from an EMBL/GenBank/DDBJ whole genome shotgun (WGS) entry which is preliminary data.</text>
</comment>
<gene>
    <name evidence="1" type="ORF">CTRU02_208490</name>
</gene>
<name>A0ACC3YWI6_COLTU</name>
<proteinExistence type="predicted"/>
<sequence length="1303" mass="145779">MGPSGVSRWPSMRPKHKIARKPVPDRTSTQSTLLDVQTPAAGKKRAERVGVSERDGTSEDDDSTRRQKDSPLLITRENTLFINAKRGADNEKAEEMPSWRPQWLRPRTLACFAGLALCAAIALPTMLWYSQRNDGLIKTKEDFGYVWRFGPTAVLTIVAAFWARVELQALRYMPWIDLRRTQTPDYDLDYTSMLSPFVLYQSLRRKHWLVLLVSVTSILIRAEIVLAPGLFRLTPIRLVKPVSIQTGDSFELMWETKFLNRESTIAYYAARAIHDFNMTYPFGVTAEAAYQTFTLAENGVRGTVGAPLTVQVDGFLSDMKCLKLESWEVTHMGNYNNYTRFFQADINLQFEGCQQNVSIHHREIQLPSQLAPLQYVDFWSINDTLRPTTQPCPNLPKQYNQFVYFGGRYEKNGVNGTTMQLKTADAVLCSPTAWISKVEVVDDGISPNVTVLPNQPSTPIELDIWDILSDAIPGSRWRTSGTGSRPGYGPVTGERLFSGDQTNFSDTTEQMYNSTIALSKRLMPLIGHYILRQGKGAAGTGEMSVTIDKLALNQQVCLSMFAVFLLLTAIVGISLVWSRRHTTIWHRDPATILGNLLFLKDYPELRDQALDGDSENKKRLWSHGTFSPLVLRPWVQIIFTIFVCGLLIGLGTTLQSSRLNHGLATVNEEGYYYLLWTSLPSLIMLGVSLYTSSCDFVLRGLSTLYSLSVKPCNSRQQLDFSMLDMLGLRALLKSFQQRLWTVTLSQVMVLFCGLLATLATLLFSVETVPKPMKVQLQQTSWLGNQRISNNDTSTLTSNRERVQSLLARRHEANFTYPRNTYADMVFPSFDASNLSSTASIEQTVLEVKMPAAKLVSSCEMLPGDGFNVTLHNYTEMETQNTTVTVYQGPFLYKAKCPNGKSMLFGRQFVVGKNFSDSNSDVSQFAAILDSPGNLYHTNIGCGLNITDNNDLLSASMQQTYVWGQWNHKKSDFDLLRYWRCNYSWAQFMVNVTMIRSSDGLYNIDTNKPPVPDFSNPEPMDPPFAVPVYDADLLSRQNGPSPGIGTAMPTIDISERTAGDVNGFFRPIIQPYGNVPLTALGDPDWDDRILQELHANLGFSSAQLANLENRLGVGQNSSTAPFPSEGLSAMDALVLDTGRRRLIQNATATYVIIGILGLVALVNLWTLLSGAMRHFGIHSGWLSMDVKGLAPDGYGSIGLMTSLLHDSNAVKHIPSGSDSLSTLDLHDFLEDMLFRLGWFRREVDQSMHFTVGVLEDTTYPWVESKKEREAAEKSMYKVVNTSEETAYQGGGPDIIDRSRNGGWI</sequence>
<dbReference type="Proteomes" id="UP000805649">
    <property type="component" value="Unassembled WGS sequence"/>
</dbReference>
<keyword evidence="2" id="KW-1185">Reference proteome</keyword>
<protein>
    <submittedName>
        <fullName evidence="1">Uncharacterized protein</fullName>
    </submittedName>
</protein>
<organism evidence="1 2">
    <name type="scientific">Colletotrichum truncatum</name>
    <name type="common">Anthracnose fungus</name>
    <name type="synonym">Colletotrichum capsici</name>
    <dbReference type="NCBI Taxonomy" id="5467"/>
    <lineage>
        <taxon>Eukaryota</taxon>
        <taxon>Fungi</taxon>
        <taxon>Dikarya</taxon>
        <taxon>Ascomycota</taxon>
        <taxon>Pezizomycotina</taxon>
        <taxon>Sordariomycetes</taxon>
        <taxon>Hypocreomycetidae</taxon>
        <taxon>Glomerellales</taxon>
        <taxon>Glomerellaceae</taxon>
        <taxon>Colletotrichum</taxon>
        <taxon>Colletotrichum truncatum species complex</taxon>
    </lineage>
</organism>
<reference evidence="1 2" key="1">
    <citation type="journal article" date="2020" name="Phytopathology">
        <title>Genome Sequence Resources of Colletotrichum truncatum, C. plurivorum, C. musicola, and C. sojae: Four Species Pathogenic to Soybean (Glycine max).</title>
        <authorList>
            <person name="Rogerio F."/>
            <person name="Boufleur T.R."/>
            <person name="Ciampi-Guillardi M."/>
            <person name="Sukno S.A."/>
            <person name="Thon M.R."/>
            <person name="Massola Junior N.S."/>
            <person name="Baroncelli R."/>
        </authorList>
    </citation>
    <scope>NUCLEOTIDE SEQUENCE [LARGE SCALE GENOMIC DNA]</scope>
    <source>
        <strain evidence="1 2">CMES1059</strain>
    </source>
</reference>
<evidence type="ECO:0000313" key="2">
    <source>
        <dbReference type="Proteomes" id="UP000805649"/>
    </source>
</evidence>
<dbReference type="EMBL" id="VUJX02000005">
    <property type="protein sequence ID" value="KAL0936275.1"/>
    <property type="molecule type" value="Genomic_DNA"/>
</dbReference>
<evidence type="ECO:0000313" key="1">
    <source>
        <dbReference type="EMBL" id="KAL0936275.1"/>
    </source>
</evidence>
<accession>A0ACC3YWI6</accession>